<evidence type="ECO:0000313" key="3">
    <source>
        <dbReference type="EMBL" id="NHZ89604.1"/>
    </source>
</evidence>
<proteinExistence type="predicted"/>
<dbReference type="InterPro" id="IPR029041">
    <property type="entry name" value="FAD-linked_oxidoreductase-like"/>
</dbReference>
<evidence type="ECO:0000256" key="1">
    <source>
        <dbReference type="ARBA" id="ARBA00023002"/>
    </source>
</evidence>
<dbReference type="InterPro" id="IPR002872">
    <property type="entry name" value="Proline_DH_dom"/>
</dbReference>
<evidence type="ECO:0000259" key="2">
    <source>
        <dbReference type="Pfam" id="PF01619"/>
    </source>
</evidence>
<gene>
    <name evidence="3" type="ORF">F2P45_11340</name>
</gene>
<comment type="caution">
    <text evidence="3">The sequence shown here is derived from an EMBL/GenBank/DDBJ whole genome shotgun (WGS) entry which is preliminary data.</text>
</comment>
<keyword evidence="1" id="KW-0560">Oxidoreductase</keyword>
<organism evidence="3 4">
    <name type="scientific">Massilia mucilaginosa</name>
    <dbReference type="NCBI Taxonomy" id="2609282"/>
    <lineage>
        <taxon>Bacteria</taxon>
        <taxon>Pseudomonadati</taxon>
        <taxon>Pseudomonadota</taxon>
        <taxon>Betaproteobacteria</taxon>
        <taxon>Burkholderiales</taxon>
        <taxon>Oxalobacteraceae</taxon>
        <taxon>Telluria group</taxon>
        <taxon>Massilia</taxon>
    </lineage>
</organism>
<reference evidence="3 4" key="1">
    <citation type="submission" date="2019-10" db="EMBL/GenBank/DDBJ databases">
        <title>Taxonomy of Antarctic Massilia spp.: description of Massilia rubra sp. nov., Massilia aquatica sp. nov., Massilia mucilaginosa sp. nov., Massilia frigida sp. nov. isolated from streams, lakes and regoliths.</title>
        <authorList>
            <person name="Holochova P."/>
            <person name="Sedlacek I."/>
            <person name="Kralova S."/>
            <person name="Maslanova I."/>
            <person name="Busse H.-J."/>
            <person name="Stankova E."/>
            <person name="Vrbovska V."/>
            <person name="Kovarovic V."/>
            <person name="Bartak M."/>
            <person name="Svec P."/>
            <person name="Pantucek R."/>
        </authorList>
    </citation>
    <scope>NUCLEOTIDE SEQUENCE [LARGE SCALE GENOMIC DNA]</scope>
    <source>
        <strain evidence="3 4">CCM 8733</strain>
    </source>
</reference>
<protein>
    <submittedName>
        <fullName evidence="3">Proline dehydrogenase</fullName>
    </submittedName>
</protein>
<dbReference type="SUPFAM" id="SSF51730">
    <property type="entry name" value="FAD-linked oxidoreductase"/>
    <property type="match status" value="1"/>
</dbReference>
<dbReference type="EMBL" id="WHJH01000010">
    <property type="protein sequence ID" value="NHZ89604.1"/>
    <property type="molecule type" value="Genomic_DNA"/>
</dbReference>
<dbReference type="Pfam" id="PF01619">
    <property type="entry name" value="Pro_dh"/>
    <property type="match status" value="1"/>
</dbReference>
<accession>A0ABX0NRU1</accession>
<name>A0ABX0NRU1_9BURK</name>
<feature type="domain" description="Proline dehydrogenase" evidence="2">
    <location>
        <begin position="65"/>
        <end position="301"/>
    </location>
</feature>
<dbReference type="Proteomes" id="UP000609726">
    <property type="component" value="Unassembled WGS sequence"/>
</dbReference>
<sequence length="342" mass="37287">MNTNSNPQFSPAWQGRVNDAAEALRRLALDEGAKERFCHDPALQPFLAKMSGRYVAGNSIEQAVDAVRAIGARGHAVSVEYVGESCRDRARADAETTVFLRVVAALDAAKLASTISLDLSHIGSTVDPELGFVNARRIAAAAARAGREVMISMEGSERADLIYAIYGRLHDEDGAAHVGITVPAKLHRSKLDFPKLMQYPGRIRLVKGAFAESADIALTRHDPLLEIRYRAFADELIASGRPCSIATHDGAIQQYVAERISPQAAHRQGVEFESLMGLGTEQIDELCRCGYPTREYAVFGTEYFLYVLNRIAEEPLRVYQAVIDLLAPGLPGSGQAWRPPAV</sequence>
<evidence type="ECO:0000313" key="4">
    <source>
        <dbReference type="Proteomes" id="UP000609726"/>
    </source>
</evidence>
<keyword evidence="4" id="KW-1185">Reference proteome</keyword>
<dbReference type="Gene3D" id="3.20.20.220">
    <property type="match status" value="1"/>
</dbReference>
<dbReference type="RefSeq" id="WP_166874399.1">
    <property type="nucleotide sequence ID" value="NZ_WHJH01000010.1"/>
</dbReference>